<evidence type="ECO:0000256" key="1">
    <source>
        <dbReference type="SAM" id="MobiDB-lite"/>
    </source>
</evidence>
<dbReference type="EnsemblPlants" id="OMERI04G05230.1">
    <property type="protein sequence ID" value="OMERI04G05230.1"/>
    <property type="gene ID" value="OMERI04G05230"/>
</dbReference>
<feature type="compositionally biased region" description="Basic and acidic residues" evidence="1">
    <location>
        <begin position="51"/>
        <end position="61"/>
    </location>
</feature>
<feature type="region of interest" description="Disordered" evidence="1">
    <location>
        <begin position="15"/>
        <end position="61"/>
    </location>
</feature>
<reference evidence="2" key="2">
    <citation type="submission" date="2018-05" db="EMBL/GenBank/DDBJ databases">
        <title>OmerRS3 (Oryza meridionalis Reference Sequence Version 3).</title>
        <authorList>
            <person name="Zhang J."/>
            <person name="Kudrna D."/>
            <person name="Lee S."/>
            <person name="Talag J."/>
            <person name="Welchert J."/>
            <person name="Wing R.A."/>
        </authorList>
    </citation>
    <scope>NUCLEOTIDE SEQUENCE [LARGE SCALE GENOMIC DNA]</scope>
    <source>
        <strain evidence="2">cv. OR44</strain>
    </source>
</reference>
<evidence type="ECO:0000313" key="3">
    <source>
        <dbReference type="Proteomes" id="UP000008021"/>
    </source>
</evidence>
<organism evidence="2">
    <name type="scientific">Oryza meridionalis</name>
    <dbReference type="NCBI Taxonomy" id="40149"/>
    <lineage>
        <taxon>Eukaryota</taxon>
        <taxon>Viridiplantae</taxon>
        <taxon>Streptophyta</taxon>
        <taxon>Embryophyta</taxon>
        <taxon>Tracheophyta</taxon>
        <taxon>Spermatophyta</taxon>
        <taxon>Magnoliopsida</taxon>
        <taxon>Liliopsida</taxon>
        <taxon>Poales</taxon>
        <taxon>Poaceae</taxon>
        <taxon>BOP clade</taxon>
        <taxon>Oryzoideae</taxon>
        <taxon>Oryzeae</taxon>
        <taxon>Oryzinae</taxon>
        <taxon>Oryza</taxon>
    </lineage>
</organism>
<dbReference type="AlphaFoldDB" id="A0A0E0DBU2"/>
<protein>
    <submittedName>
        <fullName evidence="2">Uncharacterized protein</fullName>
    </submittedName>
</protein>
<evidence type="ECO:0000313" key="2">
    <source>
        <dbReference type="EnsemblPlants" id="OMERI04G05230.1"/>
    </source>
</evidence>
<keyword evidence="3" id="KW-1185">Reference proteome</keyword>
<dbReference type="HOGENOM" id="CLU_2926585_0_0_1"/>
<dbReference type="Proteomes" id="UP000008021">
    <property type="component" value="Chromosome 4"/>
</dbReference>
<sequence length="61" mass="6742">MAADRAAALPEWMPQPQLWKPGGRALLTSPCPPARGTHHSSPRPPMGIGDGDWRRLEEMVR</sequence>
<reference evidence="2" key="1">
    <citation type="submission" date="2015-04" db="UniProtKB">
        <authorList>
            <consortium name="EnsemblPlants"/>
        </authorList>
    </citation>
    <scope>IDENTIFICATION</scope>
</reference>
<accession>A0A0E0DBU2</accession>
<dbReference type="Gramene" id="OMERI04G05230.1">
    <property type="protein sequence ID" value="OMERI04G05230.1"/>
    <property type="gene ID" value="OMERI04G05230"/>
</dbReference>
<name>A0A0E0DBU2_9ORYZ</name>
<proteinExistence type="predicted"/>